<evidence type="ECO:0000256" key="1">
    <source>
        <dbReference type="ARBA" id="ARBA00022448"/>
    </source>
</evidence>
<dbReference type="Proteomes" id="UP000251835">
    <property type="component" value="Unassembled WGS sequence"/>
</dbReference>
<keyword evidence="5 16" id="KW-0285">Flavoprotein</keyword>
<evidence type="ECO:0000256" key="3">
    <source>
        <dbReference type="ARBA" id="ARBA00022519"/>
    </source>
</evidence>
<dbReference type="RefSeq" id="WP_116496150.1">
    <property type="nucleotide sequence ID" value="NZ_QENZ01000003.1"/>
</dbReference>
<dbReference type="InterPro" id="IPR010204">
    <property type="entry name" value="NqrC"/>
</dbReference>
<keyword evidence="8 16" id="KW-1278">Translocase</keyword>
<keyword evidence="20" id="KW-1185">Reference proteome</keyword>
<comment type="caution">
    <text evidence="16">Lacks conserved residue(s) required for the propagation of feature annotation.</text>
</comment>
<sequence>MNRNSNIYSILYASIMVILVAGVLAGVSLLLKDRQNANVEAEKMQSILKAANVETTRDEARKLYDEYFSETFVVNNQGEPITGIDAFKVNMSNEIKVQPNERKLPVYVFHGKEEGKKYVVPIYGAGMWGPIWGFLAIDENKSTIYGATFDHASETPGLGAEIATEWFQEQFKGKEIFDENGNFQSITLVKGGADASNKHGVDAVSGGTVTSRGLTETLRKCLGDYEQFLKSEKTE</sequence>
<comment type="cofactor">
    <cofactor evidence="16 17">
        <name>FMN</name>
        <dbReference type="ChEBI" id="CHEBI:58210"/>
    </cofactor>
</comment>
<comment type="catalytic activity">
    <reaction evidence="16 17">
        <text>a ubiquinone + n Na(+)(in) + NADH + H(+) = a ubiquinol + n Na(+)(out) + NAD(+)</text>
        <dbReference type="Rhea" id="RHEA:47748"/>
        <dbReference type="Rhea" id="RHEA-COMP:9565"/>
        <dbReference type="Rhea" id="RHEA-COMP:9566"/>
        <dbReference type="ChEBI" id="CHEBI:15378"/>
        <dbReference type="ChEBI" id="CHEBI:16389"/>
        <dbReference type="ChEBI" id="CHEBI:17976"/>
        <dbReference type="ChEBI" id="CHEBI:29101"/>
        <dbReference type="ChEBI" id="CHEBI:57540"/>
        <dbReference type="ChEBI" id="CHEBI:57945"/>
        <dbReference type="EC" id="7.2.1.1"/>
    </reaction>
</comment>
<comment type="caution">
    <text evidence="19">The sequence shown here is derived from an EMBL/GenBank/DDBJ whole genome shotgun (WGS) entry which is preliminary data.</text>
</comment>
<accession>A0A7L4US75</accession>
<dbReference type="OrthoDB" id="9813828at2"/>
<evidence type="ECO:0000256" key="2">
    <source>
        <dbReference type="ARBA" id="ARBA00022475"/>
    </source>
</evidence>
<organism evidence="19 20">
    <name type="scientific">Balneicella halophila</name>
    <dbReference type="NCBI Taxonomy" id="1537566"/>
    <lineage>
        <taxon>Bacteria</taxon>
        <taxon>Pseudomonadati</taxon>
        <taxon>Bacteroidota</taxon>
        <taxon>Bacteroidia</taxon>
        <taxon>Bacteroidales</taxon>
        <taxon>Balneicellaceae</taxon>
        <taxon>Balneicella</taxon>
    </lineage>
</organism>
<keyword evidence="10 16" id="KW-0520">NAD</keyword>
<keyword evidence="11 16" id="KW-0915">Sodium</keyword>
<keyword evidence="6 16" id="KW-0288">FMN</keyword>
<keyword evidence="12 16" id="KW-0406">Ion transport</keyword>
<name>A0A7L4US75_BALHA</name>
<evidence type="ECO:0000256" key="14">
    <source>
        <dbReference type="ARBA" id="ARBA00023136"/>
    </source>
</evidence>
<keyword evidence="1 16" id="KW-0813">Transport</keyword>
<evidence type="ECO:0000256" key="8">
    <source>
        <dbReference type="ARBA" id="ARBA00022967"/>
    </source>
</evidence>
<keyword evidence="14 16" id="KW-0472">Membrane</keyword>
<keyword evidence="2 16" id="KW-1003">Cell membrane</keyword>
<dbReference type="PANTHER" id="PTHR37838:SF1">
    <property type="entry name" value="NA(+)-TRANSLOCATING NADH-QUINONE REDUCTASE SUBUNIT C"/>
    <property type="match status" value="1"/>
</dbReference>
<dbReference type="AlphaFoldDB" id="A0A7L4US75"/>
<evidence type="ECO:0000256" key="12">
    <source>
        <dbReference type="ARBA" id="ARBA00023065"/>
    </source>
</evidence>
<evidence type="ECO:0000256" key="17">
    <source>
        <dbReference type="PIRNR" id="PIRNR009437"/>
    </source>
</evidence>
<dbReference type="GO" id="GO:0005886">
    <property type="term" value="C:plasma membrane"/>
    <property type="evidence" value="ECO:0007669"/>
    <property type="project" value="UniProtKB-SubCell"/>
</dbReference>
<reference evidence="19 20" key="1">
    <citation type="submission" date="2018-05" db="EMBL/GenBank/DDBJ databases">
        <title>Genomic Encyclopedia of Type Strains, Phase IV (KMG-IV): sequencing the most valuable type-strain genomes for metagenomic binning, comparative biology and taxonomic classification.</title>
        <authorList>
            <person name="Goeker M."/>
        </authorList>
    </citation>
    <scope>NUCLEOTIDE SEQUENCE [LARGE SCALE GENOMIC DNA]</scope>
    <source>
        <strain evidence="19 20">DSM 28579</strain>
    </source>
</reference>
<evidence type="ECO:0000256" key="13">
    <source>
        <dbReference type="ARBA" id="ARBA00023075"/>
    </source>
</evidence>
<dbReference type="PIRSF" id="PIRSF009437">
    <property type="entry name" value="NQR-1_subunit_C"/>
    <property type="match status" value="1"/>
</dbReference>
<dbReference type="Pfam" id="PF04205">
    <property type="entry name" value="FMN_bind"/>
    <property type="match status" value="1"/>
</dbReference>
<comment type="function">
    <text evidence="16">NQR complex catalyzes the reduction of ubiquinone-1 to ubiquinol by two successive reactions, coupled with the transport of Na(+) ions from the cytoplasm to the periplasm. NqrA to NqrE are probably involved in the second step, the conversion of ubisemiquinone to ubiquinol.</text>
</comment>
<dbReference type="SMART" id="SM00900">
    <property type="entry name" value="FMN_bind"/>
    <property type="match status" value="1"/>
</dbReference>
<keyword evidence="7 16" id="KW-0812">Transmembrane</keyword>
<dbReference type="NCBIfam" id="TIGR01938">
    <property type="entry name" value="nqrC"/>
    <property type="match status" value="1"/>
</dbReference>
<evidence type="ECO:0000256" key="5">
    <source>
        <dbReference type="ARBA" id="ARBA00022630"/>
    </source>
</evidence>
<dbReference type="PANTHER" id="PTHR37838">
    <property type="entry name" value="NA(+)-TRANSLOCATING NADH-QUINONE REDUCTASE SUBUNIT C"/>
    <property type="match status" value="1"/>
</dbReference>
<dbReference type="GO" id="GO:0016655">
    <property type="term" value="F:oxidoreductase activity, acting on NAD(P)H, quinone or similar compound as acceptor"/>
    <property type="evidence" value="ECO:0007669"/>
    <property type="project" value="UniProtKB-UniRule"/>
</dbReference>
<evidence type="ECO:0000256" key="4">
    <source>
        <dbReference type="ARBA" id="ARBA00022553"/>
    </source>
</evidence>
<feature type="modified residue" description="FMN phosphoryl threonine" evidence="16">
    <location>
        <position position="208"/>
    </location>
</feature>
<keyword evidence="4 16" id="KW-0597">Phosphoprotein</keyword>
<feature type="transmembrane region" description="Helical" evidence="16">
    <location>
        <begin position="6"/>
        <end position="31"/>
    </location>
</feature>
<comment type="similarity">
    <text evidence="16 17">Belongs to the NqrC family.</text>
</comment>
<evidence type="ECO:0000313" key="20">
    <source>
        <dbReference type="Proteomes" id="UP000251835"/>
    </source>
</evidence>
<evidence type="ECO:0000256" key="9">
    <source>
        <dbReference type="ARBA" id="ARBA00022989"/>
    </source>
</evidence>
<dbReference type="HAMAP" id="MF_00427">
    <property type="entry name" value="NqrC"/>
    <property type="match status" value="1"/>
</dbReference>
<evidence type="ECO:0000313" key="19">
    <source>
        <dbReference type="EMBL" id="PVX52623.1"/>
    </source>
</evidence>
<keyword evidence="15 16" id="KW-0739">Sodium transport</keyword>
<gene>
    <name evidence="16" type="primary">nqrC</name>
    <name evidence="19" type="ORF">C7377_0952</name>
</gene>
<comment type="subcellular location">
    <subcellularLocation>
        <location evidence="16">Cell membrane</location>
        <topology evidence="16">Single-pass membrane protein</topology>
    </subcellularLocation>
</comment>
<proteinExistence type="inferred from homology"/>
<dbReference type="EMBL" id="QENZ01000003">
    <property type="protein sequence ID" value="PVX52623.1"/>
    <property type="molecule type" value="Genomic_DNA"/>
</dbReference>
<evidence type="ECO:0000256" key="16">
    <source>
        <dbReference type="HAMAP-Rule" id="MF_00427"/>
    </source>
</evidence>
<dbReference type="InterPro" id="IPR007329">
    <property type="entry name" value="FMN-bd"/>
</dbReference>
<evidence type="ECO:0000259" key="18">
    <source>
        <dbReference type="SMART" id="SM00900"/>
    </source>
</evidence>
<evidence type="ECO:0000256" key="7">
    <source>
        <dbReference type="ARBA" id="ARBA00022692"/>
    </source>
</evidence>
<dbReference type="GO" id="GO:0006814">
    <property type="term" value="P:sodium ion transport"/>
    <property type="evidence" value="ECO:0007669"/>
    <property type="project" value="UniProtKB-UniRule"/>
</dbReference>
<comment type="subunit">
    <text evidence="16 17">Composed of six subunits; NqrA, NqrB, NqrC, NqrD, NqrE and NqrF.</text>
</comment>
<keyword evidence="13 16" id="KW-0830">Ubiquinone</keyword>
<keyword evidence="9 16" id="KW-1133">Transmembrane helix</keyword>
<evidence type="ECO:0000256" key="10">
    <source>
        <dbReference type="ARBA" id="ARBA00023027"/>
    </source>
</evidence>
<dbReference type="EC" id="7.2.1.1" evidence="16 17"/>
<evidence type="ECO:0000256" key="15">
    <source>
        <dbReference type="ARBA" id="ARBA00023201"/>
    </source>
</evidence>
<dbReference type="GO" id="GO:0010181">
    <property type="term" value="F:FMN binding"/>
    <property type="evidence" value="ECO:0007669"/>
    <property type="project" value="UniProtKB-UniRule"/>
</dbReference>
<evidence type="ECO:0000256" key="11">
    <source>
        <dbReference type="ARBA" id="ARBA00023053"/>
    </source>
</evidence>
<feature type="domain" description="FMN-binding" evidence="18">
    <location>
        <begin position="126"/>
        <end position="225"/>
    </location>
</feature>
<protein>
    <recommendedName>
        <fullName evidence="16 17">Na(+)-translocating NADH-quinone reductase subunit C</fullName>
        <shortName evidence="16 17">Na(+)-NQR subunit C</shortName>
        <shortName evidence="16 17">Na(+)-translocating NQR subunit C</shortName>
        <ecNumber evidence="16 17">7.2.1.1</ecNumber>
    </recommendedName>
    <alternativeName>
        <fullName evidence="16 17">NQR complex subunit C</fullName>
    </alternativeName>
    <alternativeName>
        <fullName evidence="16 17">NQR-1 subunit C</fullName>
    </alternativeName>
</protein>
<keyword evidence="3" id="KW-0997">Cell inner membrane</keyword>
<evidence type="ECO:0000256" key="6">
    <source>
        <dbReference type="ARBA" id="ARBA00022643"/>
    </source>
</evidence>